<reference evidence="4" key="1">
    <citation type="journal article" date="2019" name="Int. J. Syst. Evol. Microbiol.">
        <title>The Global Catalogue of Microorganisms (GCM) 10K type strain sequencing project: providing services to taxonomists for standard genome sequencing and annotation.</title>
        <authorList>
            <consortium name="The Broad Institute Genomics Platform"/>
            <consortium name="The Broad Institute Genome Sequencing Center for Infectious Disease"/>
            <person name="Wu L."/>
            <person name="Ma J."/>
        </authorList>
    </citation>
    <scope>NUCLEOTIDE SEQUENCE [LARGE SCALE GENOMIC DNA]</scope>
    <source>
        <strain evidence="4">CGMCC 4.7396</strain>
    </source>
</reference>
<name>A0ABV7Q171_9ACTN</name>
<keyword evidence="3" id="KW-0067">ATP-binding</keyword>
<keyword evidence="4" id="KW-1185">Reference proteome</keyword>
<dbReference type="InterPro" id="IPR027417">
    <property type="entry name" value="P-loop_NTPase"/>
</dbReference>
<keyword evidence="3" id="KW-0547">Nucleotide-binding</keyword>
<feature type="domain" description="AAA" evidence="1">
    <location>
        <begin position="21"/>
        <end position="138"/>
    </location>
</feature>
<dbReference type="InterPro" id="IPR041682">
    <property type="entry name" value="AAA_14"/>
</dbReference>
<proteinExistence type="predicted"/>
<dbReference type="PANTHER" id="PTHR43566">
    <property type="entry name" value="CONSERVED PROTEIN"/>
    <property type="match status" value="1"/>
</dbReference>
<evidence type="ECO:0000259" key="1">
    <source>
        <dbReference type="Pfam" id="PF13173"/>
    </source>
</evidence>
<sequence length="421" mass="46271">MSNLLPRRALSHLNERVDAFRAVVVGGPRQAGKTTLLRQLHAERGGTFATLDDPTVLQTVRADPSGFAGYGSAPRIFDEVQRGGNDLLLAVKRLMDLDDAPGQFVLSGSTRFLTVPTLSESLAGRAVFVDLWPLSAAERTRSEVDAPALLFDRERLLNSSPASQWGRGDYFKLICEGGYPEAIRIRSESLRADWFDSYVSTVVLRDVAEFADVRHANLVPQLLRLVAARSGSNLVFSDLAKSLELNHATVRDYLGYLDIVYLTAKLPTWSTNLTSKLIKTPKAYVTDSGLTASLLGADLEAVSAPGHPLAGPLVETFVFAELTRQLTVSAIRAGLHFYRDRDGREIDFVLERRDGTVVAIEVKASATVRSDSFKHLHWLRDRLGDRFRAGYVLYLGEELRPFGPDMAAVPLSALWGGAHLP</sequence>
<dbReference type="RefSeq" id="WP_387978131.1">
    <property type="nucleotide sequence ID" value="NZ_JBHRWO010000018.1"/>
</dbReference>
<dbReference type="Pfam" id="PF13173">
    <property type="entry name" value="AAA_14"/>
    <property type="match status" value="1"/>
</dbReference>
<evidence type="ECO:0000313" key="4">
    <source>
        <dbReference type="Proteomes" id="UP001595712"/>
    </source>
</evidence>
<dbReference type="EMBL" id="JBHRWO010000018">
    <property type="protein sequence ID" value="MFC3494405.1"/>
    <property type="molecule type" value="Genomic_DNA"/>
</dbReference>
<evidence type="ECO:0000259" key="2">
    <source>
        <dbReference type="Pfam" id="PF13635"/>
    </source>
</evidence>
<dbReference type="Proteomes" id="UP001595712">
    <property type="component" value="Unassembled WGS sequence"/>
</dbReference>
<comment type="caution">
    <text evidence="3">The sequence shown here is derived from an EMBL/GenBank/DDBJ whole genome shotgun (WGS) entry which is preliminary data.</text>
</comment>
<dbReference type="GO" id="GO:0005524">
    <property type="term" value="F:ATP binding"/>
    <property type="evidence" value="ECO:0007669"/>
    <property type="project" value="UniProtKB-KW"/>
</dbReference>
<feature type="domain" description="DUF4143" evidence="2">
    <location>
        <begin position="205"/>
        <end position="365"/>
    </location>
</feature>
<protein>
    <submittedName>
        <fullName evidence="3">ATP-binding protein</fullName>
    </submittedName>
</protein>
<dbReference type="SUPFAM" id="SSF52540">
    <property type="entry name" value="P-loop containing nucleoside triphosphate hydrolases"/>
    <property type="match status" value="1"/>
</dbReference>
<organism evidence="3 4">
    <name type="scientific">Glycomyces rhizosphaerae</name>
    <dbReference type="NCBI Taxonomy" id="2054422"/>
    <lineage>
        <taxon>Bacteria</taxon>
        <taxon>Bacillati</taxon>
        <taxon>Actinomycetota</taxon>
        <taxon>Actinomycetes</taxon>
        <taxon>Glycomycetales</taxon>
        <taxon>Glycomycetaceae</taxon>
        <taxon>Glycomyces</taxon>
    </lineage>
</organism>
<accession>A0ABV7Q171</accession>
<evidence type="ECO:0000313" key="3">
    <source>
        <dbReference type="EMBL" id="MFC3494405.1"/>
    </source>
</evidence>
<dbReference type="PANTHER" id="PTHR43566:SF2">
    <property type="entry name" value="DUF4143 DOMAIN-CONTAINING PROTEIN"/>
    <property type="match status" value="1"/>
</dbReference>
<dbReference type="Pfam" id="PF13635">
    <property type="entry name" value="DUF4143"/>
    <property type="match status" value="1"/>
</dbReference>
<dbReference type="InterPro" id="IPR025420">
    <property type="entry name" value="DUF4143"/>
</dbReference>
<gene>
    <name evidence="3" type="ORF">ACFO8M_18115</name>
</gene>